<evidence type="ECO:0000256" key="2">
    <source>
        <dbReference type="ARBA" id="ARBA00022771"/>
    </source>
</evidence>
<dbReference type="AlphaFoldDB" id="A0AAN7Z7L1"/>
<gene>
    <name evidence="7" type="ORF">RI129_013255</name>
</gene>
<keyword evidence="1" id="KW-0479">Metal-binding</keyword>
<evidence type="ECO:0000256" key="1">
    <source>
        <dbReference type="ARBA" id="ARBA00022723"/>
    </source>
</evidence>
<keyword evidence="8" id="KW-1185">Reference proteome</keyword>
<accession>A0AAN7Z7L1</accession>
<keyword evidence="3" id="KW-0862">Zinc</keyword>
<dbReference type="SUPFAM" id="SSF57716">
    <property type="entry name" value="Glucocorticoid receptor-like (DNA-binding domain)"/>
    <property type="match status" value="1"/>
</dbReference>
<evidence type="ECO:0000256" key="5">
    <source>
        <dbReference type="PROSITE-ProRule" id="PRU00309"/>
    </source>
</evidence>
<dbReference type="GO" id="GO:0043565">
    <property type="term" value="F:sequence-specific DNA binding"/>
    <property type="evidence" value="ECO:0007669"/>
    <property type="project" value="InterPro"/>
</dbReference>
<dbReference type="GO" id="GO:0008270">
    <property type="term" value="F:zinc ion binding"/>
    <property type="evidence" value="ECO:0007669"/>
    <property type="project" value="UniProtKB-KW"/>
</dbReference>
<dbReference type="Proteomes" id="UP001329430">
    <property type="component" value="Chromosome 10"/>
</dbReference>
<dbReference type="SMART" id="SM00692">
    <property type="entry name" value="DM3"/>
    <property type="match status" value="1"/>
</dbReference>
<organism evidence="7 8">
    <name type="scientific">Pyrocoelia pectoralis</name>
    <dbReference type="NCBI Taxonomy" id="417401"/>
    <lineage>
        <taxon>Eukaryota</taxon>
        <taxon>Metazoa</taxon>
        <taxon>Ecdysozoa</taxon>
        <taxon>Arthropoda</taxon>
        <taxon>Hexapoda</taxon>
        <taxon>Insecta</taxon>
        <taxon>Pterygota</taxon>
        <taxon>Neoptera</taxon>
        <taxon>Endopterygota</taxon>
        <taxon>Coleoptera</taxon>
        <taxon>Polyphaga</taxon>
        <taxon>Elateriformia</taxon>
        <taxon>Elateroidea</taxon>
        <taxon>Lampyridae</taxon>
        <taxon>Lampyrinae</taxon>
        <taxon>Pyrocoelia</taxon>
    </lineage>
</organism>
<dbReference type="SMART" id="SM00980">
    <property type="entry name" value="THAP"/>
    <property type="match status" value="1"/>
</dbReference>
<dbReference type="Pfam" id="PF05485">
    <property type="entry name" value="THAP"/>
    <property type="match status" value="1"/>
</dbReference>
<reference evidence="7 8" key="1">
    <citation type="journal article" date="2024" name="Insects">
        <title>An Improved Chromosome-Level Genome Assembly of the Firefly Pyrocoelia pectoralis.</title>
        <authorList>
            <person name="Fu X."/>
            <person name="Meyer-Rochow V.B."/>
            <person name="Ballantyne L."/>
            <person name="Zhu X."/>
        </authorList>
    </citation>
    <scope>NUCLEOTIDE SEQUENCE [LARGE SCALE GENOMIC DNA]</scope>
    <source>
        <strain evidence="7">XCY_ONT2</strain>
    </source>
</reference>
<keyword evidence="4 5" id="KW-0238">DNA-binding</keyword>
<dbReference type="PANTHER" id="PTHR46600:SF11">
    <property type="entry name" value="THAP DOMAIN-CONTAINING PROTEIN 10"/>
    <property type="match status" value="1"/>
</dbReference>
<evidence type="ECO:0000256" key="4">
    <source>
        <dbReference type="ARBA" id="ARBA00023125"/>
    </source>
</evidence>
<dbReference type="PROSITE" id="PS50950">
    <property type="entry name" value="ZF_THAP"/>
    <property type="match status" value="1"/>
</dbReference>
<protein>
    <recommendedName>
        <fullName evidence="6">THAP-type domain-containing protein</fullName>
    </recommendedName>
</protein>
<dbReference type="InterPro" id="IPR026516">
    <property type="entry name" value="THAP1/10"/>
</dbReference>
<feature type="domain" description="THAP-type" evidence="6">
    <location>
        <begin position="8"/>
        <end position="87"/>
    </location>
</feature>
<name>A0AAN7Z7L1_9COLE</name>
<evidence type="ECO:0000313" key="7">
    <source>
        <dbReference type="EMBL" id="KAK5638960.1"/>
    </source>
</evidence>
<sequence>MDDPAVKYKNKCCVPGCTDKLSKRHRFPKNLKYFNEWVRNIKLQELQEKDVLSVYLKYYVCNKHFENNYLVPGTRRGLRKDAIPTLYLSGRYCSELYCLNF</sequence>
<evidence type="ECO:0000256" key="3">
    <source>
        <dbReference type="ARBA" id="ARBA00022833"/>
    </source>
</evidence>
<evidence type="ECO:0000313" key="8">
    <source>
        <dbReference type="Proteomes" id="UP001329430"/>
    </source>
</evidence>
<proteinExistence type="predicted"/>
<dbReference type="InterPro" id="IPR006612">
    <property type="entry name" value="THAP_Znf"/>
</dbReference>
<dbReference type="PANTHER" id="PTHR46600">
    <property type="entry name" value="THAP DOMAIN-CONTAINING"/>
    <property type="match status" value="1"/>
</dbReference>
<keyword evidence="2 5" id="KW-0863">Zinc-finger</keyword>
<dbReference type="EMBL" id="JAVRBK010000010">
    <property type="protein sequence ID" value="KAK5638960.1"/>
    <property type="molecule type" value="Genomic_DNA"/>
</dbReference>
<evidence type="ECO:0000259" key="6">
    <source>
        <dbReference type="PROSITE" id="PS50950"/>
    </source>
</evidence>
<comment type="caution">
    <text evidence="7">The sequence shown here is derived from an EMBL/GenBank/DDBJ whole genome shotgun (WGS) entry which is preliminary data.</text>
</comment>